<organism evidence="3 4">
    <name type="scientific">Amycolatopsis sulphurea</name>
    <dbReference type="NCBI Taxonomy" id="76022"/>
    <lineage>
        <taxon>Bacteria</taxon>
        <taxon>Bacillati</taxon>
        <taxon>Actinomycetota</taxon>
        <taxon>Actinomycetes</taxon>
        <taxon>Pseudonocardiales</taxon>
        <taxon>Pseudonocardiaceae</taxon>
        <taxon>Amycolatopsis</taxon>
    </lineage>
</organism>
<proteinExistence type="predicted"/>
<gene>
    <name evidence="3" type="ORF">ATK36_4785</name>
</gene>
<evidence type="ECO:0000313" key="4">
    <source>
        <dbReference type="Proteomes" id="UP000243542"/>
    </source>
</evidence>
<evidence type="ECO:0000259" key="2">
    <source>
        <dbReference type="Pfam" id="PF14751"/>
    </source>
</evidence>
<dbReference type="Gene3D" id="1.20.1260.20">
    <property type="entry name" value="PPE superfamily"/>
    <property type="match status" value="1"/>
</dbReference>
<accession>A0A2A9FFA9</accession>
<dbReference type="AlphaFoldDB" id="A0A2A9FFA9"/>
<dbReference type="InterPro" id="IPR036689">
    <property type="entry name" value="ESAT-6-like_sf"/>
</dbReference>
<keyword evidence="4" id="KW-1185">Reference proteome</keyword>
<dbReference type="InterPro" id="IPR038332">
    <property type="entry name" value="PPE_sf"/>
</dbReference>
<comment type="caution">
    <text evidence="3">The sequence shown here is derived from an EMBL/GenBank/DDBJ whole genome shotgun (WGS) entry which is preliminary data.</text>
</comment>
<name>A0A2A9FFA9_9PSEU</name>
<dbReference type="RefSeq" id="WP_098513487.1">
    <property type="nucleotide sequence ID" value="NZ_JBIAKZ010000004.1"/>
</dbReference>
<dbReference type="Pfam" id="PF14751">
    <property type="entry name" value="DUF4474"/>
    <property type="match status" value="1"/>
</dbReference>
<evidence type="ECO:0000313" key="3">
    <source>
        <dbReference type="EMBL" id="PFG49623.1"/>
    </source>
</evidence>
<sequence>MSAVFEKIRELAGKIEKGSTTQLDDRARACRAAKGEVEQTKALLANVRTELREDWSGGAGEKAIAALDAFAKNRDEQAEDLENSARSFEVVRDALEKAQKDARSKLADAEALQKKLDGVWQKVEDGKSNTVLAWAEDKVIKGEALLVLADLERVSITYDAVLLAEGLKIRNLTGRVWELAGSNKREPAEIIALALREMPGLAALVAKDPNLRMAVLRRDWDTLMKNPEVAQKVYDYFGFKYVENGDFYTTGEHSLQSFLGWHDFYDKMGGLIGTHLDETSAGGDNMEFTDPKTGKQYRLELWKGSYGFHGAYGGEVGFYTRDPDSDGLRGKLEHDHPGYYSTAQGEDQIKITQQVYDKNSGEVYFTNDGQGADGDDKRHFWNLAIRTDPDVRPEQLGQRATLEMPDADLRDRLYREMTRYATAHPEENLTVTMGSDHPPTLSYDWRK</sequence>
<dbReference type="InterPro" id="IPR029322">
    <property type="entry name" value="DUF4474"/>
</dbReference>
<dbReference type="Proteomes" id="UP000243542">
    <property type="component" value="Unassembled WGS sequence"/>
</dbReference>
<protein>
    <submittedName>
        <fullName evidence="3">Uncharacterized protein DUF4474</fullName>
    </submittedName>
</protein>
<reference evidence="3 4" key="1">
    <citation type="submission" date="2017-10" db="EMBL/GenBank/DDBJ databases">
        <title>Sequencing the genomes of 1000 actinobacteria strains.</title>
        <authorList>
            <person name="Klenk H.-P."/>
        </authorList>
    </citation>
    <scope>NUCLEOTIDE SEQUENCE [LARGE SCALE GENOMIC DNA]</scope>
    <source>
        <strain evidence="3 4">DSM 46092</strain>
    </source>
</reference>
<dbReference type="EMBL" id="PDJK01000002">
    <property type="protein sequence ID" value="PFG49623.1"/>
    <property type="molecule type" value="Genomic_DNA"/>
</dbReference>
<dbReference type="SUPFAM" id="SSF140453">
    <property type="entry name" value="EsxAB dimer-like"/>
    <property type="match status" value="1"/>
</dbReference>
<feature type="coiled-coil region" evidence="1">
    <location>
        <begin position="78"/>
        <end position="115"/>
    </location>
</feature>
<keyword evidence="1" id="KW-0175">Coiled coil</keyword>
<evidence type="ECO:0000256" key="1">
    <source>
        <dbReference type="SAM" id="Coils"/>
    </source>
</evidence>
<feature type="domain" description="DUF4474" evidence="2">
    <location>
        <begin position="232"/>
        <end position="419"/>
    </location>
</feature>